<keyword evidence="3" id="KW-0812">Transmembrane</keyword>
<protein>
    <submittedName>
        <fullName evidence="5">EamA family transporter</fullName>
    </submittedName>
</protein>
<feature type="transmembrane region" description="Helical" evidence="3">
    <location>
        <begin position="85"/>
        <end position="110"/>
    </location>
</feature>
<comment type="subcellular location">
    <subcellularLocation>
        <location evidence="1">Endomembrane system</location>
        <topology evidence="1">Multi-pass membrane protein</topology>
    </subcellularLocation>
</comment>
<comment type="caution">
    <text evidence="5">The sequence shown here is derived from an EMBL/GenBank/DDBJ whole genome shotgun (WGS) entry which is preliminary data.</text>
</comment>
<dbReference type="SUPFAM" id="SSF103481">
    <property type="entry name" value="Multidrug resistance efflux transporter EmrE"/>
    <property type="match status" value="2"/>
</dbReference>
<feature type="domain" description="EamA" evidence="4">
    <location>
        <begin position="6"/>
        <end position="133"/>
    </location>
</feature>
<dbReference type="AlphaFoldDB" id="A0A844C8D7"/>
<dbReference type="Proteomes" id="UP000440066">
    <property type="component" value="Unassembled WGS sequence"/>
</dbReference>
<dbReference type="InterPro" id="IPR037185">
    <property type="entry name" value="EmrE-like"/>
</dbReference>
<name>A0A844C8D7_9LACT</name>
<feature type="domain" description="EamA" evidence="4">
    <location>
        <begin position="144"/>
        <end position="276"/>
    </location>
</feature>
<feature type="transmembrane region" description="Helical" evidence="3">
    <location>
        <begin position="61"/>
        <end position="79"/>
    </location>
</feature>
<dbReference type="InterPro" id="IPR000620">
    <property type="entry name" value="EamA_dom"/>
</dbReference>
<keyword evidence="3" id="KW-1133">Transmembrane helix</keyword>
<feature type="transmembrane region" description="Helical" evidence="3">
    <location>
        <begin position="204"/>
        <end position="226"/>
    </location>
</feature>
<dbReference type="Pfam" id="PF00892">
    <property type="entry name" value="EamA"/>
    <property type="match status" value="2"/>
</dbReference>
<dbReference type="EMBL" id="WJQT01000005">
    <property type="protein sequence ID" value="MRJ47013.1"/>
    <property type="molecule type" value="Genomic_DNA"/>
</dbReference>
<feature type="transmembrane region" description="Helical" evidence="3">
    <location>
        <begin position="117"/>
        <end position="137"/>
    </location>
</feature>
<evidence type="ECO:0000313" key="5">
    <source>
        <dbReference type="EMBL" id="MRJ47013.1"/>
    </source>
</evidence>
<comment type="similarity">
    <text evidence="2">Belongs to the EamA transporter family.</text>
</comment>
<evidence type="ECO:0000259" key="4">
    <source>
        <dbReference type="Pfam" id="PF00892"/>
    </source>
</evidence>
<evidence type="ECO:0000256" key="3">
    <source>
        <dbReference type="SAM" id="Phobius"/>
    </source>
</evidence>
<feature type="transmembrane region" description="Helical" evidence="3">
    <location>
        <begin position="7"/>
        <end position="25"/>
    </location>
</feature>
<dbReference type="PANTHER" id="PTHR22911:SF102">
    <property type="entry name" value="MEMBRANE PROTEIN"/>
    <property type="match status" value="1"/>
</dbReference>
<feature type="transmembrane region" description="Helical" evidence="3">
    <location>
        <begin position="143"/>
        <end position="162"/>
    </location>
</feature>
<feature type="transmembrane region" description="Helical" evidence="3">
    <location>
        <begin position="262"/>
        <end position="281"/>
    </location>
</feature>
<gene>
    <name evidence="5" type="ORF">GF867_05475</name>
</gene>
<dbReference type="PANTHER" id="PTHR22911">
    <property type="entry name" value="ACYL-MALONYL CONDENSING ENZYME-RELATED"/>
    <property type="match status" value="1"/>
</dbReference>
<feature type="transmembrane region" description="Helical" evidence="3">
    <location>
        <begin position="174"/>
        <end position="192"/>
    </location>
</feature>
<evidence type="ECO:0000256" key="2">
    <source>
        <dbReference type="ARBA" id="ARBA00007362"/>
    </source>
</evidence>
<sequence>MEKMKLVIAMLIVGSIGIFVHFIAMPSAVVAAARAIIGTLFLLLTIISKRTAIQWKFVKQNAIYLIISGAAIGFNWIFLFEAYQYTTVAVATLCYYMAPAFVILLAPFVLKEKLTPLNILCTFFALLGAVLISGVLGDSGANLTGVFYGLLAAVLYASIMILNKKMKGLSGLELTFFQLTVATCVMLPYVLITEDLVNLLWTPQSMSLLLIVGIIHTGLVYQLFFSAMNQLPAQTSSLLSYIDPITAIFLSAWLLQEELSPIQVMGTVLILGSALVNELLVNRSKKLAKQQQFDPNSI</sequence>
<feature type="transmembrane region" description="Helical" evidence="3">
    <location>
        <begin position="31"/>
        <end position="49"/>
    </location>
</feature>
<dbReference type="GO" id="GO:0016020">
    <property type="term" value="C:membrane"/>
    <property type="evidence" value="ECO:0007669"/>
    <property type="project" value="InterPro"/>
</dbReference>
<dbReference type="RefSeq" id="WP_153832098.1">
    <property type="nucleotide sequence ID" value="NZ_WJQT01000005.1"/>
</dbReference>
<reference evidence="5 6" key="1">
    <citation type="submission" date="2019-11" db="EMBL/GenBank/DDBJ databases">
        <title>Characterisation of Fundicoccus ignavus gen. nov. sp. nov., a novel genus of the family Aerococcaceae from bulk tank milk.</title>
        <authorList>
            <person name="Siebert A."/>
            <person name="Huptas C."/>
            <person name="Wenning M."/>
            <person name="Scherer S."/>
            <person name="Doll E.V."/>
        </authorList>
    </citation>
    <scope>NUCLEOTIDE SEQUENCE [LARGE SCALE GENOMIC DNA]</scope>
    <source>
        <strain evidence="5 6">DSM 109652</strain>
    </source>
</reference>
<accession>A0A844C8D7</accession>
<proteinExistence type="inferred from homology"/>
<evidence type="ECO:0000256" key="1">
    <source>
        <dbReference type="ARBA" id="ARBA00004127"/>
    </source>
</evidence>
<keyword evidence="3" id="KW-0472">Membrane</keyword>
<feature type="transmembrane region" description="Helical" evidence="3">
    <location>
        <begin position="238"/>
        <end position="256"/>
    </location>
</feature>
<organism evidence="5 6">
    <name type="scientific">Fundicoccus ignavus</name>
    <dbReference type="NCBI Taxonomy" id="2664442"/>
    <lineage>
        <taxon>Bacteria</taxon>
        <taxon>Bacillati</taxon>
        <taxon>Bacillota</taxon>
        <taxon>Bacilli</taxon>
        <taxon>Lactobacillales</taxon>
        <taxon>Aerococcaceae</taxon>
        <taxon>Fundicoccus</taxon>
    </lineage>
</organism>
<evidence type="ECO:0000313" key="6">
    <source>
        <dbReference type="Proteomes" id="UP000440066"/>
    </source>
</evidence>